<dbReference type="GO" id="GO:0016740">
    <property type="term" value="F:transferase activity"/>
    <property type="evidence" value="ECO:0007669"/>
    <property type="project" value="UniProtKB-KW"/>
</dbReference>
<dbReference type="STRING" id="484498.SAMN05421686_102257"/>
<sequence>MEGDYLFVYGSLRPAARFTGSIVGADKARALLTQDRHEAAATVPGHLLSLGLYPGWVAPGSLPVISSYSHIQGDIYRVNDRILACLDVYEGCSASCPPPHEYERRKVIAVTAEGSEIEVWVYEYIGHLTGMIRRIELIPSNDWLEM</sequence>
<dbReference type="InterPro" id="IPR009288">
    <property type="entry name" value="AIG2-like_dom"/>
</dbReference>
<gene>
    <name evidence="2" type="ORF">SAMN05421686_102257</name>
</gene>
<dbReference type="EMBL" id="FTOH01000002">
    <property type="protein sequence ID" value="SIS54641.1"/>
    <property type="molecule type" value="Genomic_DNA"/>
</dbReference>
<dbReference type="InterPro" id="IPR036568">
    <property type="entry name" value="GGCT-like_sf"/>
</dbReference>
<accession>A0A1N7JZA6</accession>
<dbReference type="AlphaFoldDB" id="A0A1N7JZA6"/>
<dbReference type="Gene3D" id="3.10.490.10">
    <property type="entry name" value="Gamma-glutamyl cyclotransferase-like"/>
    <property type="match status" value="1"/>
</dbReference>
<evidence type="ECO:0000313" key="2">
    <source>
        <dbReference type="EMBL" id="SIS54641.1"/>
    </source>
</evidence>
<evidence type="ECO:0000313" key="3">
    <source>
        <dbReference type="Proteomes" id="UP000185639"/>
    </source>
</evidence>
<proteinExistence type="predicted"/>
<dbReference type="InterPro" id="IPR013024">
    <property type="entry name" value="GGCT-like"/>
</dbReference>
<reference evidence="3" key="1">
    <citation type="submission" date="2017-01" db="EMBL/GenBank/DDBJ databases">
        <authorList>
            <person name="Varghese N."/>
            <person name="Submissions S."/>
        </authorList>
    </citation>
    <scope>NUCLEOTIDE SEQUENCE [LARGE SCALE GENOMIC DNA]</scope>
    <source>
        <strain evidence="3">DSM 24913</strain>
    </source>
</reference>
<dbReference type="OrthoDB" id="482277at2"/>
<keyword evidence="3" id="KW-1185">Reference proteome</keyword>
<dbReference type="CDD" id="cd06661">
    <property type="entry name" value="GGCT_like"/>
    <property type="match status" value="1"/>
</dbReference>
<organism evidence="2 3">
    <name type="scientific">Thalassolituus maritimus</name>
    <dbReference type="NCBI Taxonomy" id="484498"/>
    <lineage>
        <taxon>Bacteria</taxon>
        <taxon>Pseudomonadati</taxon>
        <taxon>Pseudomonadota</taxon>
        <taxon>Gammaproteobacteria</taxon>
        <taxon>Oceanospirillales</taxon>
        <taxon>Oceanospirillaceae</taxon>
        <taxon>Thalassolituus</taxon>
    </lineage>
</organism>
<protein>
    <submittedName>
        <fullName evidence="2">Uncharacterized conserved protein YtfP, gamma-glutamylcyclotransferase (GGCT)/AIG2-like family</fullName>
    </submittedName>
</protein>
<name>A0A1N7JZA6_9GAMM</name>
<feature type="domain" description="Gamma-glutamylcyclotransferase AIG2-like" evidence="1">
    <location>
        <begin position="6"/>
        <end position="144"/>
    </location>
</feature>
<dbReference type="RefSeq" id="WP_076514392.1">
    <property type="nucleotide sequence ID" value="NZ_FTOH01000002.1"/>
</dbReference>
<keyword evidence="2" id="KW-0808">Transferase</keyword>
<dbReference type="Proteomes" id="UP000185639">
    <property type="component" value="Unassembled WGS sequence"/>
</dbReference>
<evidence type="ECO:0000259" key="1">
    <source>
        <dbReference type="Pfam" id="PF06094"/>
    </source>
</evidence>
<dbReference type="Pfam" id="PF06094">
    <property type="entry name" value="GGACT"/>
    <property type="match status" value="1"/>
</dbReference>
<dbReference type="SUPFAM" id="SSF110857">
    <property type="entry name" value="Gamma-glutamyl cyclotransferase-like"/>
    <property type="match status" value="1"/>
</dbReference>